<evidence type="ECO:0000256" key="3">
    <source>
        <dbReference type="ARBA" id="ARBA00022729"/>
    </source>
</evidence>
<comment type="subcellular location">
    <subcellularLocation>
        <location evidence="1">Cell envelope</location>
    </subcellularLocation>
</comment>
<dbReference type="Pfam" id="PF13407">
    <property type="entry name" value="Peripla_BP_4"/>
    <property type="match status" value="1"/>
</dbReference>
<proteinExistence type="inferred from homology"/>
<evidence type="ECO:0000256" key="4">
    <source>
        <dbReference type="SAM" id="SignalP"/>
    </source>
</evidence>
<keyword evidence="3 4" id="KW-0732">Signal</keyword>
<feature type="chain" id="PRO_5037594408" evidence="4">
    <location>
        <begin position="24"/>
        <end position="369"/>
    </location>
</feature>
<dbReference type="Proteomes" id="UP000635726">
    <property type="component" value="Unassembled WGS sequence"/>
</dbReference>
<evidence type="ECO:0000256" key="1">
    <source>
        <dbReference type="ARBA" id="ARBA00004196"/>
    </source>
</evidence>
<dbReference type="GO" id="GO:0030246">
    <property type="term" value="F:carbohydrate binding"/>
    <property type="evidence" value="ECO:0007669"/>
    <property type="project" value="UniProtKB-ARBA"/>
</dbReference>
<dbReference type="AlphaFoldDB" id="A0A917P9I6"/>
<comment type="caution">
    <text evidence="6">The sequence shown here is derived from an EMBL/GenBank/DDBJ whole genome shotgun (WGS) entry which is preliminary data.</text>
</comment>
<dbReference type="Gene3D" id="3.40.50.2300">
    <property type="match status" value="2"/>
</dbReference>
<organism evidence="6 7">
    <name type="scientific">Deinococcus aquiradiocola</name>
    <dbReference type="NCBI Taxonomy" id="393059"/>
    <lineage>
        <taxon>Bacteria</taxon>
        <taxon>Thermotogati</taxon>
        <taxon>Deinococcota</taxon>
        <taxon>Deinococci</taxon>
        <taxon>Deinococcales</taxon>
        <taxon>Deinococcaceae</taxon>
        <taxon>Deinococcus</taxon>
    </lineage>
</organism>
<evidence type="ECO:0000256" key="2">
    <source>
        <dbReference type="ARBA" id="ARBA00007639"/>
    </source>
</evidence>
<reference evidence="6" key="1">
    <citation type="journal article" date="2014" name="Int. J. Syst. Evol. Microbiol.">
        <title>Complete genome sequence of Corynebacterium casei LMG S-19264T (=DSM 44701T), isolated from a smear-ripened cheese.</title>
        <authorList>
            <consortium name="US DOE Joint Genome Institute (JGI-PGF)"/>
            <person name="Walter F."/>
            <person name="Albersmeier A."/>
            <person name="Kalinowski J."/>
            <person name="Ruckert C."/>
        </authorList>
    </citation>
    <scope>NUCLEOTIDE SEQUENCE</scope>
    <source>
        <strain evidence="6">JCM 14371</strain>
    </source>
</reference>
<sequence length="369" mass="38044">MKSTAVLSTLVAVTAAASLPAHAQASDPVLSKARAFVATAAAQANRWTGPTTGPKAQAGKTVVYVSSDQRNGGAQGVGVGVQEAGKAIGWTVRVLDGRGTVSGHADALGQAIALKPSAIILGGFDAAEQADLLEQANAAGIVVAGWHAGAASGPISSPKVFTNITTSATATAEAAAYYAIARSNGKAGVVIFTDSAYAIALAKSDAMAAIIRQCKGCTLLETRVQSLGSATKDMPTVTASLLQKYGQKWTYSLGINDLYFDGMLPALTAAGIQPTGQLANVSAGDGSQSAYQRVRTGQYQDATIPEPVNLQGWQLVDELNRAFAGQKPSGFSIPVHIVTKANIAYDGGAKDTFDPQNGYRNVYRKIWGR</sequence>
<keyword evidence="7" id="KW-1185">Reference proteome</keyword>
<evidence type="ECO:0000313" key="7">
    <source>
        <dbReference type="Proteomes" id="UP000635726"/>
    </source>
</evidence>
<dbReference type="InterPro" id="IPR028082">
    <property type="entry name" value="Peripla_BP_I"/>
</dbReference>
<comment type="similarity">
    <text evidence="2">Belongs to the bacterial solute-binding protein 2 family.</text>
</comment>
<gene>
    <name evidence="6" type="ORF">GCM10008939_09980</name>
</gene>
<evidence type="ECO:0000313" key="6">
    <source>
        <dbReference type="EMBL" id="GGJ67703.1"/>
    </source>
</evidence>
<name>A0A917P9I6_9DEIO</name>
<dbReference type="PANTHER" id="PTHR46847">
    <property type="entry name" value="D-ALLOSE-BINDING PERIPLASMIC PROTEIN-RELATED"/>
    <property type="match status" value="1"/>
</dbReference>
<dbReference type="GO" id="GO:0030313">
    <property type="term" value="C:cell envelope"/>
    <property type="evidence" value="ECO:0007669"/>
    <property type="project" value="UniProtKB-SubCell"/>
</dbReference>
<dbReference type="InterPro" id="IPR025997">
    <property type="entry name" value="SBP_2_dom"/>
</dbReference>
<dbReference type="PANTHER" id="PTHR46847:SF1">
    <property type="entry name" value="D-ALLOSE-BINDING PERIPLASMIC PROTEIN-RELATED"/>
    <property type="match status" value="1"/>
</dbReference>
<feature type="domain" description="Periplasmic binding protein" evidence="5">
    <location>
        <begin position="63"/>
        <end position="327"/>
    </location>
</feature>
<accession>A0A917P9I6</accession>
<dbReference type="EMBL" id="BMOE01000002">
    <property type="protein sequence ID" value="GGJ67703.1"/>
    <property type="molecule type" value="Genomic_DNA"/>
</dbReference>
<evidence type="ECO:0000259" key="5">
    <source>
        <dbReference type="Pfam" id="PF13407"/>
    </source>
</evidence>
<feature type="signal peptide" evidence="4">
    <location>
        <begin position="1"/>
        <end position="23"/>
    </location>
</feature>
<dbReference type="RefSeq" id="WP_188961163.1">
    <property type="nucleotide sequence ID" value="NZ_BMOE01000002.1"/>
</dbReference>
<reference evidence="6" key="2">
    <citation type="submission" date="2020-09" db="EMBL/GenBank/DDBJ databases">
        <authorList>
            <person name="Sun Q."/>
            <person name="Ohkuma M."/>
        </authorList>
    </citation>
    <scope>NUCLEOTIDE SEQUENCE</scope>
    <source>
        <strain evidence="6">JCM 14371</strain>
    </source>
</reference>
<protein>
    <submittedName>
        <fullName evidence="6">Sugar ABC transporter substrate-binding protein</fullName>
    </submittedName>
</protein>
<dbReference type="SUPFAM" id="SSF53822">
    <property type="entry name" value="Periplasmic binding protein-like I"/>
    <property type="match status" value="1"/>
</dbReference>